<dbReference type="EMBL" id="CP002584">
    <property type="protein sequence ID" value="ADZ78600.1"/>
    <property type="molecule type" value="Genomic_DNA"/>
</dbReference>
<dbReference type="HOGENOM" id="CLU_1446801_0_0_10"/>
<accession>F4CB33</accession>
<dbReference type="AlphaFoldDB" id="F4CB33"/>
<protein>
    <submittedName>
        <fullName evidence="1">Uncharacterized protein</fullName>
    </submittedName>
</protein>
<name>F4CB33_SPHS2</name>
<sequence>MTLKRTFTSNRYEDLRFFRIFLMKDLRIKQTPGKSFIDLKPTKDDHIRQNNLLLSVNEWSGEGSKVCSIYLNIEQTSVLYEYLKSFLEEKGEALAYHHQEIKEKKRMLNDVYEESKDSGLITSGQINNLSKIGVPIVSLLAKDLQVPAHEIIAIAESNPLPFALLNKHFRTCWESVLTEPLPSNYLF</sequence>
<reference evidence="1" key="1">
    <citation type="submission" date="2011-03" db="EMBL/GenBank/DDBJ databases">
        <title>Complete sequence of Sphingobacterium sp. 21.</title>
        <authorList>
            <consortium name="US DOE Joint Genome Institute"/>
            <person name="Lucas S."/>
            <person name="Copeland A."/>
            <person name="Lapidus A."/>
            <person name="Cheng J.-F."/>
            <person name="Goodwin L."/>
            <person name="Pitluck S."/>
            <person name="Davenport K."/>
            <person name="Detter J.C."/>
            <person name="Han C."/>
            <person name="Tapia R."/>
            <person name="Land M."/>
            <person name="Hauser L."/>
            <person name="Kyrpides N."/>
            <person name="Ivanova N."/>
            <person name="Ovchinnikova G."/>
            <person name="Pagani I."/>
            <person name="Siebers A.K."/>
            <person name="Allgaier M."/>
            <person name="Thelen M.P."/>
            <person name="Hugenholtz P."/>
            <person name="Woyke T."/>
        </authorList>
    </citation>
    <scope>NUCLEOTIDE SEQUENCE</scope>
    <source>
        <strain evidence="1">21</strain>
    </source>
</reference>
<evidence type="ECO:0000313" key="1">
    <source>
        <dbReference type="EMBL" id="ADZ78600.1"/>
    </source>
</evidence>
<dbReference type="PATRIC" id="fig|743722.3.peg.2177"/>
<dbReference type="KEGG" id="shg:Sph21_2040"/>
<proteinExistence type="predicted"/>
<gene>
    <name evidence="1" type="ordered locus">Sph21_2040</name>
</gene>
<dbReference type="STRING" id="743722.Sph21_2040"/>
<dbReference type="OrthoDB" id="796045at2"/>
<organism evidence="1">
    <name type="scientific">Sphingobacterium sp. (strain 21)</name>
    <dbReference type="NCBI Taxonomy" id="743722"/>
    <lineage>
        <taxon>Bacteria</taxon>
        <taxon>Pseudomonadati</taxon>
        <taxon>Bacteroidota</taxon>
        <taxon>Sphingobacteriia</taxon>
        <taxon>Sphingobacteriales</taxon>
        <taxon>Sphingobacteriaceae</taxon>
        <taxon>Sphingobacterium</taxon>
    </lineage>
</organism>